<name>A0A4R6GI28_9BURK</name>
<sequence>MDQREQSTGDDANEYSAKHARDFMKEVRTLRNAQVTVQIDLYSLAGQLKVPRARTFANEGIGRRLQLIERAVNNIYRIYPLNKKTFLTKDECIDIAIQMHAFVINLYALFDNIAWVCILESGQQLAPLKIGPFKSESQRFFPKRLKEYLAQETVKTWFDDYGKLYRDSTAHRIAPYLPSRVYTAEDGNRWQELNEESMQTLCATVSCETRHEVDERLEKHESIEREKESLGRNSIMMALSLIGDDASPPIYMHPQLICDWGLAHELITTFTEAMREQYGWSKPKIPPIAVN</sequence>
<evidence type="ECO:0000313" key="2">
    <source>
        <dbReference type="Proteomes" id="UP000294737"/>
    </source>
</evidence>
<gene>
    <name evidence="1" type="ORF">EV677_1163</name>
</gene>
<comment type="caution">
    <text evidence="1">The sequence shown here is derived from an EMBL/GenBank/DDBJ whole genome shotgun (WGS) entry which is preliminary data.</text>
</comment>
<dbReference type="OrthoDB" id="9157002at2"/>
<proteinExistence type="predicted"/>
<protein>
    <recommendedName>
        <fullName evidence="3">Cthe-2314-like HEPN domain-containing protein</fullName>
    </recommendedName>
</protein>
<dbReference type="AlphaFoldDB" id="A0A4R6GI28"/>
<organism evidence="1 2">
    <name type="scientific">Herminiimonas fonticola</name>
    <dbReference type="NCBI Taxonomy" id="303380"/>
    <lineage>
        <taxon>Bacteria</taxon>
        <taxon>Pseudomonadati</taxon>
        <taxon>Pseudomonadota</taxon>
        <taxon>Betaproteobacteria</taxon>
        <taxon>Burkholderiales</taxon>
        <taxon>Oxalobacteraceae</taxon>
        <taxon>Herminiimonas</taxon>
    </lineage>
</organism>
<dbReference type="EMBL" id="SNWF01000004">
    <property type="protein sequence ID" value="TDN94612.1"/>
    <property type="molecule type" value="Genomic_DNA"/>
</dbReference>
<accession>A0A4R6GI28</accession>
<keyword evidence="2" id="KW-1185">Reference proteome</keyword>
<dbReference type="Proteomes" id="UP000294737">
    <property type="component" value="Unassembled WGS sequence"/>
</dbReference>
<dbReference type="RefSeq" id="WP_112991330.1">
    <property type="nucleotide sequence ID" value="NZ_PTLZ01000001.1"/>
</dbReference>
<evidence type="ECO:0000313" key="1">
    <source>
        <dbReference type="EMBL" id="TDN94612.1"/>
    </source>
</evidence>
<reference evidence="1 2" key="1">
    <citation type="submission" date="2019-03" db="EMBL/GenBank/DDBJ databases">
        <title>Genomic Encyclopedia of Type Strains, Phase IV (KMG-IV): sequencing the most valuable type-strain genomes for metagenomic binning, comparative biology and taxonomic classification.</title>
        <authorList>
            <person name="Goeker M."/>
        </authorList>
    </citation>
    <scope>NUCLEOTIDE SEQUENCE [LARGE SCALE GENOMIC DNA]</scope>
    <source>
        <strain evidence="1 2">DSM 18555</strain>
    </source>
</reference>
<evidence type="ECO:0008006" key="3">
    <source>
        <dbReference type="Google" id="ProtNLM"/>
    </source>
</evidence>